<proteinExistence type="inferred from homology"/>
<dbReference type="CDD" id="cd06558">
    <property type="entry name" value="crotonase-like"/>
    <property type="match status" value="2"/>
</dbReference>
<dbReference type="Gene3D" id="6.20.390.20">
    <property type="match status" value="1"/>
</dbReference>
<dbReference type="Pfam" id="PF00378">
    <property type="entry name" value="ECH_1"/>
    <property type="match status" value="2"/>
</dbReference>
<accession>A0ABQ7K767</accession>
<protein>
    <submittedName>
        <fullName evidence="6">Uncharacterized protein</fullName>
    </submittedName>
</protein>
<dbReference type="Gene3D" id="3.40.47.10">
    <property type="match status" value="2"/>
</dbReference>
<comment type="similarity">
    <text evidence="1 3">Belongs to the enoyl-CoA hydratase/isomerase family.</text>
</comment>
<dbReference type="InterPro" id="IPR001753">
    <property type="entry name" value="Enoyl-CoA_hydra/iso"/>
</dbReference>
<feature type="domain" description="Hydroxymethylglutaryl-coenzyme A synthase C-terminal" evidence="5">
    <location>
        <begin position="222"/>
        <end position="347"/>
    </location>
</feature>
<evidence type="ECO:0000259" key="5">
    <source>
        <dbReference type="Pfam" id="PF08540"/>
    </source>
</evidence>
<dbReference type="InterPro" id="IPR051683">
    <property type="entry name" value="Enoyl-CoA_Hydratase/Isomerase"/>
</dbReference>
<comment type="caution">
    <text evidence="6">The sequence shown here is derived from an EMBL/GenBank/DDBJ whole genome shotgun (WGS) entry which is preliminary data.</text>
</comment>
<sequence length="796" mass="87281">MMSVGIEAMNVFGGTTYLDVSQLAQHRKLDTARFQNLLMDQKALALPYEDPVTFGANAARPIVDALSAAEKDRIEMLITCTESGIDFGKSLSTYLHHYLGLNRNCRLFEIKQACYSGTAGLQMAVNFILSQVSPGAKALVIATDIARFMLADGADELQAELAFAEPSSGAGAVAFLVSERPQIFQIDVGANGYYGYEVMDTCRPAPDMEITGAKPAEIEVDFEQRVLPGLIYCRRVGNIMGGGVLLALASTIDHGNFQNPARIGYFSYGSGCCSEFLSGIVRKEGQIALQQLKIGQQLDQRYALSMEEYDHLLSGNSQFRFGTRNIRLDEDIFPGTKLAQSGKKYLKLREIKAFHRVYDVTVLVIEGLPETFCFGADFTAIRAAQAQGNGASADFASGGPEPLYDLWQRLTTAPYVVISHVRGKANAGGVGFVAASDIVIADDSAVFSLSELLFGLMPACVLPFLSRRVGWQKAHYMTLMTQPISVSQAVTWGLVDAHEPNSNILLRRHLSRLKRLSKTAVARYKSFASSLSGSLVTDRQLALAANKEVFSDPRNIENIPAIVQVTLADREHKNTFSDGIVSGLIDVFRDIGSDPTCKVVILTGYDTYFCSGGTQEMLLNLSRGQGKFTDAPIYTLPLSCEIPVISAMQGHGIGGGFALGLFADFVILGNESVYTANFMKYGFTPGFGSTLILREKLGLPLAQEMLMTARNYRGAELAQRGVPFPVLPRAEVLPYAYELARQLAEKPRHSLVILKNHLVEDLRHRLPAVIEKEVMMHEKTFHHEEVRERIKALFGK</sequence>
<evidence type="ECO:0000313" key="6">
    <source>
        <dbReference type="EMBL" id="KAG0292056.1"/>
    </source>
</evidence>
<gene>
    <name evidence="6" type="ORF">BGZ96_004587</name>
</gene>
<dbReference type="SUPFAM" id="SSF52096">
    <property type="entry name" value="ClpP/crotonase"/>
    <property type="match status" value="2"/>
</dbReference>
<evidence type="ECO:0000313" key="7">
    <source>
        <dbReference type="Proteomes" id="UP001194696"/>
    </source>
</evidence>
<dbReference type="InterPro" id="IPR018376">
    <property type="entry name" value="Enoyl-CoA_hyd/isom_CS"/>
</dbReference>
<reference evidence="6 7" key="1">
    <citation type="journal article" date="2020" name="Fungal Divers.">
        <title>Resolving the Mortierellaceae phylogeny through synthesis of multi-gene phylogenetics and phylogenomics.</title>
        <authorList>
            <person name="Vandepol N."/>
            <person name="Liber J."/>
            <person name="Desiro A."/>
            <person name="Na H."/>
            <person name="Kennedy M."/>
            <person name="Barry K."/>
            <person name="Grigoriev I.V."/>
            <person name="Miller A.N."/>
            <person name="O'Donnell K."/>
            <person name="Stajich J.E."/>
            <person name="Bonito G."/>
        </authorList>
    </citation>
    <scope>NUCLEOTIDE SEQUENCE [LARGE SCALE GENOMIC DNA]</scope>
    <source>
        <strain evidence="6 7">AD045</strain>
    </source>
</reference>
<dbReference type="CDD" id="cd00827">
    <property type="entry name" value="init_cond_enzymes"/>
    <property type="match status" value="1"/>
</dbReference>
<dbReference type="PANTHER" id="PTHR42964:SF1">
    <property type="entry name" value="POLYKETIDE BIOSYNTHESIS ENOYL-COA HYDRATASE PKSH-RELATED"/>
    <property type="match status" value="1"/>
</dbReference>
<dbReference type="SUPFAM" id="SSF53901">
    <property type="entry name" value="Thiolase-like"/>
    <property type="match status" value="2"/>
</dbReference>
<feature type="domain" description="Hydroxymethylglutaryl-coenzyme A synthase N-terminal" evidence="4">
    <location>
        <begin position="3"/>
        <end position="178"/>
    </location>
</feature>
<evidence type="ECO:0000259" key="4">
    <source>
        <dbReference type="Pfam" id="PF01154"/>
    </source>
</evidence>
<dbReference type="InterPro" id="IPR016039">
    <property type="entry name" value="Thiolase-like"/>
</dbReference>
<dbReference type="Pfam" id="PF01154">
    <property type="entry name" value="HMG_CoA_synt_N"/>
    <property type="match status" value="1"/>
</dbReference>
<keyword evidence="7" id="KW-1185">Reference proteome</keyword>
<comment type="similarity">
    <text evidence="2">Belongs to the thiolase-like superfamily. HMG-CoA synthase family.</text>
</comment>
<dbReference type="NCBIfam" id="NF005496">
    <property type="entry name" value="PRK07110.1"/>
    <property type="match status" value="1"/>
</dbReference>
<evidence type="ECO:0000256" key="2">
    <source>
        <dbReference type="ARBA" id="ARBA00007061"/>
    </source>
</evidence>
<dbReference type="InterPro" id="IPR013528">
    <property type="entry name" value="HMG_CoA_synth_N"/>
</dbReference>
<dbReference type="Proteomes" id="UP001194696">
    <property type="component" value="Unassembled WGS sequence"/>
</dbReference>
<dbReference type="PROSITE" id="PS00166">
    <property type="entry name" value="ENOYL_COA_HYDRATASE"/>
    <property type="match status" value="1"/>
</dbReference>
<dbReference type="InterPro" id="IPR013746">
    <property type="entry name" value="HMG_CoA_synt_C_dom"/>
</dbReference>
<name>A0ABQ7K767_9FUNG</name>
<dbReference type="EMBL" id="JAAAIM010000213">
    <property type="protein sequence ID" value="KAG0292056.1"/>
    <property type="molecule type" value="Genomic_DNA"/>
</dbReference>
<dbReference type="PANTHER" id="PTHR42964">
    <property type="entry name" value="ENOYL-COA HYDRATASE"/>
    <property type="match status" value="1"/>
</dbReference>
<dbReference type="NCBIfam" id="NF005498">
    <property type="entry name" value="PRK07112.1"/>
    <property type="match status" value="1"/>
</dbReference>
<dbReference type="Pfam" id="PF08540">
    <property type="entry name" value="HMG_CoA_synt_C"/>
    <property type="match status" value="1"/>
</dbReference>
<evidence type="ECO:0000256" key="3">
    <source>
        <dbReference type="RuleBase" id="RU003707"/>
    </source>
</evidence>
<dbReference type="InterPro" id="IPR029045">
    <property type="entry name" value="ClpP/crotonase-like_dom_sf"/>
</dbReference>
<dbReference type="Gene3D" id="3.90.226.10">
    <property type="entry name" value="2-enoyl-CoA Hydratase, Chain A, domain 1"/>
    <property type="match status" value="2"/>
</dbReference>
<organism evidence="6 7">
    <name type="scientific">Linnemannia gamsii</name>
    <dbReference type="NCBI Taxonomy" id="64522"/>
    <lineage>
        <taxon>Eukaryota</taxon>
        <taxon>Fungi</taxon>
        <taxon>Fungi incertae sedis</taxon>
        <taxon>Mucoromycota</taxon>
        <taxon>Mortierellomycotina</taxon>
        <taxon>Mortierellomycetes</taxon>
        <taxon>Mortierellales</taxon>
        <taxon>Mortierellaceae</taxon>
        <taxon>Linnemannia</taxon>
    </lineage>
</organism>
<evidence type="ECO:0000256" key="1">
    <source>
        <dbReference type="ARBA" id="ARBA00005254"/>
    </source>
</evidence>